<evidence type="ECO:0000313" key="2">
    <source>
        <dbReference type="EMBL" id="TGD58350.1"/>
    </source>
</evidence>
<dbReference type="OrthoDB" id="823362at2"/>
<name>A0A4Z0L7S2_9FLAO</name>
<comment type="caution">
    <text evidence="2">The sequence shown here is derived from an EMBL/GenBank/DDBJ whole genome shotgun (WGS) entry which is preliminary data.</text>
</comment>
<accession>A0A4Z0L7S2</accession>
<feature type="chain" id="PRO_5021504236" description="DUF4348 domain-containing protein" evidence="1">
    <location>
        <begin position="19"/>
        <end position="175"/>
    </location>
</feature>
<evidence type="ECO:0000313" key="3">
    <source>
        <dbReference type="Proteomes" id="UP000297407"/>
    </source>
</evidence>
<dbReference type="AlphaFoldDB" id="A0A4Z0L7S2"/>
<gene>
    <name evidence="2" type="ORF">E4635_05410</name>
</gene>
<proteinExistence type="predicted"/>
<keyword evidence="3" id="KW-1185">Reference proteome</keyword>
<dbReference type="EMBL" id="SRLH01000003">
    <property type="protein sequence ID" value="TGD58350.1"/>
    <property type="molecule type" value="Genomic_DNA"/>
</dbReference>
<keyword evidence="1" id="KW-0732">Signal</keyword>
<dbReference type="RefSeq" id="WP_135525610.1">
    <property type="nucleotide sequence ID" value="NZ_SRLH01000003.1"/>
</dbReference>
<organism evidence="2 3">
    <name type="scientific">Flavobacterium humi</name>
    <dbReference type="NCBI Taxonomy" id="2562683"/>
    <lineage>
        <taxon>Bacteria</taxon>
        <taxon>Pseudomonadati</taxon>
        <taxon>Bacteroidota</taxon>
        <taxon>Flavobacteriia</taxon>
        <taxon>Flavobacteriales</taxon>
        <taxon>Flavobacteriaceae</taxon>
        <taxon>Flavobacterium</taxon>
    </lineage>
</organism>
<evidence type="ECO:0000256" key="1">
    <source>
        <dbReference type="SAM" id="SignalP"/>
    </source>
</evidence>
<dbReference type="Proteomes" id="UP000297407">
    <property type="component" value="Unassembled WGS sequence"/>
</dbReference>
<feature type="signal peptide" evidence="1">
    <location>
        <begin position="1"/>
        <end position="18"/>
    </location>
</feature>
<reference evidence="2 3" key="1">
    <citation type="submission" date="2019-04" db="EMBL/GenBank/DDBJ databases">
        <title>Flavobacterium sp. strain DS2-A Genome sequencing and assembly.</title>
        <authorList>
            <person name="Kim I."/>
        </authorList>
    </citation>
    <scope>NUCLEOTIDE SEQUENCE [LARGE SCALE GENOMIC DNA]</scope>
    <source>
        <strain evidence="2 3">DS2-A</strain>
    </source>
</reference>
<protein>
    <recommendedName>
        <fullName evidence="4">DUF4348 domain-containing protein</fullName>
    </recommendedName>
</protein>
<evidence type="ECO:0008006" key="4">
    <source>
        <dbReference type="Google" id="ProtNLM"/>
    </source>
</evidence>
<sequence length="175" mass="20992">MKIKLLFALLVLCNFSYAQTNLRNKVRTSGQNFYGKLTSDEFMEFKFFVSSETDREVSDSTNYIINYKQPVGDCFYDQYRMDDCDHLWYEENIYSLLPFDESVLNLYFQHKEIKNKNAKECLTHYDTDNYLYSHFFEKSDLCWGLIIVNNKGEFRVLMGEYLKKDVLQLMKQLKI</sequence>